<dbReference type="InterPro" id="IPR004589">
    <property type="entry name" value="DNA_helicase_ATP-dep_RecQ"/>
</dbReference>
<keyword evidence="8" id="KW-0413">Isomerase</keyword>
<evidence type="ECO:0000256" key="5">
    <source>
        <dbReference type="ARBA" id="ARBA00022806"/>
    </source>
</evidence>
<keyword evidence="16" id="KW-1185">Reference proteome</keyword>
<comment type="similarity">
    <text evidence="1">Belongs to the helicase family. RecQ subfamily.</text>
</comment>
<dbReference type="GO" id="GO:0003677">
    <property type="term" value="F:DNA binding"/>
    <property type="evidence" value="ECO:0007669"/>
    <property type="project" value="UniProtKB-KW"/>
</dbReference>
<protein>
    <recommendedName>
        <fullName evidence="11">ATP-dependent DNA helicase RecQ</fullName>
        <ecNumber evidence="10">5.6.2.4</ecNumber>
    </recommendedName>
    <alternativeName>
        <fullName evidence="12">DNA 3'-5' helicase RecQ</fullName>
    </alternativeName>
</protein>
<keyword evidence="4" id="KW-0378">Hydrolase</keyword>
<evidence type="ECO:0000259" key="13">
    <source>
        <dbReference type="PROSITE" id="PS51192"/>
    </source>
</evidence>
<evidence type="ECO:0000259" key="14">
    <source>
        <dbReference type="PROSITE" id="PS51194"/>
    </source>
</evidence>
<dbReference type="CDD" id="cd17920">
    <property type="entry name" value="DEXHc_RecQ"/>
    <property type="match status" value="1"/>
</dbReference>
<dbReference type="PANTHER" id="PTHR13710">
    <property type="entry name" value="DNA HELICASE RECQ FAMILY MEMBER"/>
    <property type="match status" value="1"/>
</dbReference>
<evidence type="ECO:0000256" key="11">
    <source>
        <dbReference type="ARBA" id="ARBA00044535"/>
    </source>
</evidence>
<dbReference type="GO" id="GO:0043138">
    <property type="term" value="F:3'-5' DNA helicase activity"/>
    <property type="evidence" value="ECO:0007669"/>
    <property type="project" value="UniProtKB-EC"/>
</dbReference>
<dbReference type="InterPro" id="IPR027417">
    <property type="entry name" value="P-loop_NTPase"/>
</dbReference>
<evidence type="ECO:0000256" key="12">
    <source>
        <dbReference type="ARBA" id="ARBA00044550"/>
    </source>
</evidence>
<sequence>MFEALHILKKYWGYDAFRAPQEQIIESVVQKNDTLALLPTGGGKSICFQVPALMTNGICLVISPLIALIEDQINRLKEQNIKALSISGNLSIEEISTLLDNSMYGNYKFLYIAPERLKNEWILSRIIQLPINLVAIDEAHCISQWGHDFRPAYLELGKLKEWLPTIPFIALTASANKRVQQDIIDSLLLKNPQVFQKSFLRNEIYYGVYQQENTEELMLQILKKASSPAIIYVKSRKATIEVAGNLKSYGISADFFHGGLDFKTKKQKLNNWIDETTLVMVATNAFGMGIDKPNVRNVIHLHIPDNLESYYQEAGRAGRDGEKSFATLLLNSYSVSEAQNFHELNHLETDFIKLVYKRFVNHFQIAYGEGFNESIRFNFKDFCQKYNLPVSKTFHAFEFLGRQSVLTFEQNFKYKSYIHFLINSTDAIHYFSNHSLEEVLFLSILHHYRSIQEGETSIDIDLLSKHTKMPSNKIVETIESWVLKGFCTFTQAPNDTNIILNEIREDDITINRIAKNLVQFNYIKNQQFQAMLNYVTNTTVCKNRILLNYFDEEYNDECGKCSVCIQKKNQQNNLLETIKKELKTYPEGHVFELSDLKTIYLNKTEYLAQALKELIEESEYLYKNATYIRL</sequence>
<evidence type="ECO:0000256" key="10">
    <source>
        <dbReference type="ARBA" id="ARBA00034808"/>
    </source>
</evidence>
<feature type="domain" description="Helicase C-terminal" evidence="14">
    <location>
        <begin position="213"/>
        <end position="367"/>
    </location>
</feature>
<dbReference type="Pfam" id="PF00270">
    <property type="entry name" value="DEAD"/>
    <property type="match status" value="1"/>
</dbReference>
<dbReference type="NCBIfam" id="TIGR00614">
    <property type="entry name" value="recQ_fam"/>
    <property type="match status" value="1"/>
</dbReference>
<dbReference type="SMART" id="SM00490">
    <property type="entry name" value="HELICc"/>
    <property type="match status" value="1"/>
</dbReference>
<keyword evidence="7" id="KW-0238">DNA-binding</keyword>
<dbReference type="InterPro" id="IPR014001">
    <property type="entry name" value="Helicase_ATP-bd"/>
</dbReference>
<dbReference type="Gene3D" id="1.10.10.10">
    <property type="entry name" value="Winged helix-like DNA-binding domain superfamily/Winged helix DNA-binding domain"/>
    <property type="match status" value="1"/>
</dbReference>
<keyword evidence="6" id="KW-0067">ATP-binding</keyword>
<dbReference type="GO" id="GO:0005524">
    <property type="term" value="F:ATP binding"/>
    <property type="evidence" value="ECO:0007669"/>
    <property type="project" value="UniProtKB-KW"/>
</dbReference>
<dbReference type="GO" id="GO:0006281">
    <property type="term" value="P:DNA repair"/>
    <property type="evidence" value="ECO:0007669"/>
    <property type="project" value="TreeGrafter"/>
</dbReference>
<dbReference type="AlphaFoldDB" id="A0A1H6J1L4"/>
<dbReference type="PROSITE" id="PS51192">
    <property type="entry name" value="HELICASE_ATP_BIND_1"/>
    <property type="match status" value="1"/>
</dbReference>
<evidence type="ECO:0000256" key="2">
    <source>
        <dbReference type="ARBA" id="ARBA00022723"/>
    </source>
</evidence>
<proteinExistence type="inferred from homology"/>
<dbReference type="EMBL" id="FNXE01000001">
    <property type="protein sequence ID" value="SEH54038.1"/>
    <property type="molecule type" value="Genomic_DNA"/>
</dbReference>
<dbReference type="GO" id="GO:0030894">
    <property type="term" value="C:replisome"/>
    <property type="evidence" value="ECO:0007669"/>
    <property type="project" value="TreeGrafter"/>
</dbReference>
<organism evidence="15 16">
    <name type="scientific">Paenimyroides marinum</name>
    <dbReference type="NCBI Taxonomy" id="1159016"/>
    <lineage>
        <taxon>Bacteria</taxon>
        <taxon>Pseudomonadati</taxon>
        <taxon>Bacteroidota</taxon>
        <taxon>Flavobacteriia</taxon>
        <taxon>Flavobacteriales</taxon>
        <taxon>Flavobacteriaceae</taxon>
        <taxon>Paenimyroides</taxon>
    </lineage>
</organism>
<keyword evidence="3" id="KW-0547">Nucleotide-binding</keyword>
<dbReference type="InterPro" id="IPR036388">
    <property type="entry name" value="WH-like_DNA-bd_sf"/>
</dbReference>
<accession>A0A1H6J1L4</accession>
<dbReference type="GO" id="GO:0005737">
    <property type="term" value="C:cytoplasm"/>
    <property type="evidence" value="ECO:0007669"/>
    <property type="project" value="TreeGrafter"/>
</dbReference>
<reference evidence="15 16" key="1">
    <citation type="submission" date="2016-10" db="EMBL/GenBank/DDBJ databases">
        <authorList>
            <person name="de Groot N.N."/>
        </authorList>
    </citation>
    <scope>NUCLEOTIDE SEQUENCE [LARGE SCALE GENOMIC DNA]</scope>
    <source>
        <strain evidence="15 16">CGMCC 1.10825</strain>
    </source>
</reference>
<dbReference type="GO" id="GO:0006310">
    <property type="term" value="P:DNA recombination"/>
    <property type="evidence" value="ECO:0007669"/>
    <property type="project" value="InterPro"/>
</dbReference>
<evidence type="ECO:0000256" key="6">
    <source>
        <dbReference type="ARBA" id="ARBA00022840"/>
    </source>
</evidence>
<evidence type="ECO:0000256" key="9">
    <source>
        <dbReference type="ARBA" id="ARBA00034617"/>
    </source>
</evidence>
<dbReference type="GO" id="GO:0046872">
    <property type="term" value="F:metal ion binding"/>
    <property type="evidence" value="ECO:0007669"/>
    <property type="project" value="UniProtKB-KW"/>
</dbReference>
<dbReference type="STRING" id="1159016.SAMN02927937_00070"/>
<dbReference type="SUPFAM" id="SSF52540">
    <property type="entry name" value="P-loop containing nucleoside triphosphate hydrolases"/>
    <property type="match status" value="1"/>
</dbReference>
<dbReference type="Gene3D" id="3.40.50.300">
    <property type="entry name" value="P-loop containing nucleotide triphosphate hydrolases"/>
    <property type="match status" value="2"/>
</dbReference>
<dbReference type="InterPro" id="IPR001650">
    <property type="entry name" value="Helicase_C-like"/>
</dbReference>
<dbReference type="Pfam" id="PF16124">
    <property type="entry name" value="RecQ_Zn_bind"/>
    <property type="match status" value="1"/>
</dbReference>
<evidence type="ECO:0000313" key="16">
    <source>
        <dbReference type="Proteomes" id="UP000199634"/>
    </source>
</evidence>
<evidence type="ECO:0000256" key="4">
    <source>
        <dbReference type="ARBA" id="ARBA00022801"/>
    </source>
</evidence>
<dbReference type="OrthoDB" id="9763310at2"/>
<dbReference type="RefSeq" id="WP_091095157.1">
    <property type="nucleotide sequence ID" value="NZ_FNXE01000001.1"/>
</dbReference>
<evidence type="ECO:0000256" key="8">
    <source>
        <dbReference type="ARBA" id="ARBA00023235"/>
    </source>
</evidence>
<dbReference type="PROSITE" id="PS51194">
    <property type="entry name" value="HELICASE_CTER"/>
    <property type="match status" value="1"/>
</dbReference>
<dbReference type="SMART" id="SM00487">
    <property type="entry name" value="DEXDc"/>
    <property type="match status" value="1"/>
</dbReference>
<dbReference type="GO" id="GO:0009378">
    <property type="term" value="F:four-way junction helicase activity"/>
    <property type="evidence" value="ECO:0007669"/>
    <property type="project" value="TreeGrafter"/>
</dbReference>
<dbReference type="GO" id="GO:0043590">
    <property type="term" value="C:bacterial nucleoid"/>
    <property type="evidence" value="ECO:0007669"/>
    <property type="project" value="TreeGrafter"/>
</dbReference>
<dbReference type="InterPro" id="IPR011545">
    <property type="entry name" value="DEAD/DEAH_box_helicase_dom"/>
</dbReference>
<dbReference type="Proteomes" id="UP000199634">
    <property type="component" value="Unassembled WGS sequence"/>
</dbReference>
<evidence type="ECO:0000256" key="3">
    <source>
        <dbReference type="ARBA" id="ARBA00022741"/>
    </source>
</evidence>
<gene>
    <name evidence="15" type="ORF">SAMN02927937_00070</name>
</gene>
<dbReference type="Pfam" id="PF00271">
    <property type="entry name" value="Helicase_C"/>
    <property type="match status" value="1"/>
</dbReference>
<evidence type="ECO:0000313" key="15">
    <source>
        <dbReference type="EMBL" id="SEH54038.1"/>
    </source>
</evidence>
<dbReference type="GO" id="GO:0016787">
    <property type="term" value="F:hydrolase activity"/>
    <property type="evidence" value="ECO:0007669"/>
    <property type="project" value="UniProtKB-KW"/>
</dbReference>
<keyword evidence="5 15" id="KW-0347">Helicase</keyword>
<evidence type="ECO:0000256" key="7">
    <source>
        <dbReference type="ARBA" id="ARBA00023125"/>
    </source>
</evidence>
<evidence type="ECO:0000256" key="1">
    <source>
        <dbReference type="ARBA" id="ARBA00005446"/>
    </source>
</evidence>
<comment type="catalytic activity">
    <reaction evidence="9">
        <text>Couples ATP hydrolysis with the unwinding of duplex DNA by translocating in the 3'-5' direction.</text>
        <dbReference type="EC" id="5.6.2.4"/>
    </reaction>
</comment>
<dbReference type="FunFam" id="3.40.50.300:FF:001389">
    <property type="entry name" value="ATP-dependent DNA helicase RecQ"/>
    <property type="match status" value="1"/>
</dbReference>
<dbReference type="PANTHER" id="PTHR13710:SF105">
    <property type="entry name" value="ATP-DEPENDENT DNA HELICASE Q1"/>
    <property type="match status" value="1"/>
</dbReference>
<feature type="domain" description="Helicase ATP-binding" evidence="13">
    <location>
        <begin position="25"/>
        <end position="193"/>
    </location>
</feature>
<keyword evidence="2" id="KW-0479">Metal-binding</keyword>
<dbReference type="InterPro" id="IPR032284">
    <property type="entry name" value="RecQ_Zn-bd"/>
</dbReference>
<dbReference type="EC" id="5.6.2.4" evidence="10"/>
<name>A0A1H6J1L4_9FLAO</name>